<sequence length="58" mass="6495">MDEAGILRMVNDGQEAGGRNIGSPARYTGIEKNTWNIQIKESNSYLVKRKRGYIKGLP</sequence>
<protein>
    <recommendedName>
        <fullName evidence="2">Transposase</fullName>
    </recommendedName>
</protein>
<evidence type="ECO:0000313" key="1">
    <source>
        <dbReference type="EMBL" id="VFU14096.1"/>
    </source>
</evidence>
<evidence type="ECO:0008006" key="2">
    <source>
        <dbReference type="Google" id="ProtNLM"/>
    </source>
</evidence>
<name>A0A485M4V8_9ZZZZ</name>
<accession>A0A485M4V8</accession>
<organism evidence="1">
    <name type="scientific">anaerobic digester metagenome</name>
    <dbReference type="NCBI Taxonomy" id="1263854"/>
    <lineage>
        <taxon>unclassified sequences</taxon>
        <taxon>metagenomes</taxon>
        <taxon>ecological metagenomes</taxon>
    </lineage>
</organism>
<dbReference type="AlphaFoldDB" id="A0A485M4V8"/>
<gene>
    <name evidence="1" type="ORF">SCFA_250011</name>
</gene>
<reference evidence="1" key="1">
    <citation type="submission" date="2019-03" db="EMBL/GenBank/DDBJ databases">
        <authorList>
            <person name="Hao L."/>
        </authorList>
    </citation>
    <scope>NUCLEOTIDE SEQUENCE</scope>
</reference>
<dbReference type="EMBL" id="CAADRM010000087">
    <property type="protein sequence ID" value="VFU14096.1"/>
    <property type="molecule type" value="Genomic_DNA"/>
</dbReference>
<proteinExistence type="predicted"/>